<dbReference type="FunFam" id="3.40.50.720:FF:000084">
    <property type="entry name" value="Short-chain dehydrogenase reductase"/>
    <property type="match status" value="1"/>
</dbReference>
<dbReference type="PROSITE" id="PS00061">
    <property type="entry name" value="ADH_SHORT"/>
    <property type="match status" value="1"/>
</dbReference>
<evidence type="ECO:0000256" key="2">
    <source>
        <dbReference type="ARBA" id="ARBA00023002"/>
    </source>
</evidence>
<dbReference type="CDD" id="cd05233">
    <property type="entry name" value="SDR_c"/>
    <property type="match status" value="1"/>
</dbReference>
<dbReference type="PANTHER" id="PTHR43975:SF2">
    <property type="entry name" value="EG:BACR7A4.14 PROTEIN-RELATED"/>
    <property type="match status" value="1"/>
</dbReference>
<dbReference type="PRINTS" id="PR00080">
    <property type="entry name" value="SDRFAMILY"/>
</dbReference>
<reference evidence="3 4" key="1">
    <citation type="submission" date="2019-06" db="EMBL/GenBank/DDBJ databases">
        <title>Sequencing the genomes of 1000 actinobacteria strains.</title>
        <authorList>
            <person name="Klenk H.-P."/>
        </authorList>
    </citation>
    <scope>NUCLEOTIDE SEQUENCE [LARGE SCALE GENOMIC DNA]</scope>
    <source>
        <strain evidence="3 4">DSM 105492</strain>
    </source>
</reference>
<dbReference type="Proteomes" id="UP000320235">
    <property type="component" value="Unassembled WGS sequence"/>
</dbReference>
<dbReference type="InterPro" id="IPR002347">
    <property type="entry name" value="SDR_fam"/>
</dbReference>
<name>A0A543FKI8_9MICO</name>
<gene>
    <name evidence="3" type="ORF">FB391_0513</name>
</gene>
<organism evidence="3 4">
    <name type="scientific">Microbacterium kyungheense</name>
    <dbReference type="NCBI Taxonomy" id="1263636"/>
    <lineage>
        <taxon>Bacteria</taxon>
        <taxon>Bacillati</taxon>
        <taxon>Actinomycetota</taxon>
        <taxon>Actinomycetes</taxon>
        <taxon>Micrococcales</taxon>
        <taxon>Microbacteriaceae</taxon>
        <taxon>Microbacterium</taxon>
    </lineage>
</organism>
<accession>A0A543FKI8</accession>
<proteinExistence type="inferred from homology"/>
<dbReference type="InterPro" id="IPR020904">
    <property type="entry name" value="Sc_DH/Rdtase_CS"/>
</dbReference>
<dbReference type="Pfam" id="PF13561">
    <property type="entry name" value="adh_short_C2"/>
    <property type="match status" value="1"/>
</dbReference>
<comment type="similarity">
    <text evidence="1">Belongs to the short-chain dehydrogenases/reductases (SDR) family.</text>
</comment>
<evidence type="ECO:0000313" key="4">
    <source>
        <dbReference type="Proteomes" id="UP000320235"/>
    </source>
</evidence>
<comment type="caution">
    <text evidence="3">The sequence shown here is derived from an EMBL/GenBank/DDBJ whole genome shotgun (WGS) entry which is preliminary data.</text>
</comment>
<dbReference type="InterPro" id="IPR036291">
    <property type="entry name" value="NAD(P)-bd_dom_sf"/>
</dbReference>
<keyword evidence="2" id="KW-0560">Oxidoreductase</keyword>
<dbReference type="PANTHER" id="PTHR43975">
    <property type="entry name" value="ZGC:101858"/>
    <property type="match status" value="1"/>
</dbReference>
<dbReference type="RefSeq" id="WP_141892708.1">
    <property type="nucleotide sequence ID" value="NZ_BAABLH010000001.1"/>
</dbReference>
<keyword evidence="4" id="KW-1185">Reference proteome</keyword>
<evidence type="ECO:0000256" key="1">
    <source>
        <dbReference type="ARBA" id="ARBA00006484"/>
    </source>
</evidence>
<dbReference type="EMBL" id="VFPE01000001">
    <property type="protein sequence ID" value="TQM34226.1"/>
    <property type="molecule type" value="Genomic_DNA"/>
</dbReference>
<dbReference type="Gene3D" id="3.40.50.720">
    <property type="entry name" value="NAD(P)-binding Rossmann-like Domain"/>
    <property type="match status" value="1"/>
</dbReference>
<dbReference type="GO" id="GO:0016491">
    <property type="term" value="F:oxidoreductase activity"/>
    <property type="evidence" value="ECO:0007669"/>
    <property type="project" value="UniProtKB-KW"/>
</dbReference>
<evidence type="ECO:0000313" key="3">
    <source>
        <dbReference type="EMBL" id="TQM34226.1"/>
    </source>
</evidence>
<dbReference type="PRINTS" id="PR00081">
    <property type="entry name" value="GDHRDH"/>
</dbReference>
<dbReference type="SUPFAM" id="SSF51735">
    <property type="entry name" value="NAD(P)-binding Rossmann-fold domains"/>
    <property type="match status" value="1"/>
</dbReference>
<dbReference type="AlphaFoldDB" id="A0A543FKI8"/>
<protein>
    <submittedName>
        <fullName evidence="3">NAD(P)-dependent dehydrogenase (Short-subunit alcohol dehydrogenase family)</fullName>
    </submittedName>
</protein>
<dbReference type="OrthoDB" id="286404at2"/>
<sequence>MDGSERVHEGKVALVTGGSQGIGRGVALTMARRGAAVVVHGLTEDYVEETVAMIREASGTATGTHGPIDHEQTSVDAVALAIAEYGRLDHLVTAAGIQRYGDAVDTPIATWDEVFDVNVRGVFLAARAALPPIRRARGTVTVISSVQATATQTNVVAYTASKGALNALCRAMAVDEAAHGVRVNSIAPGSVDTPMLRTSAAQWSDGTDEGVEQTIAEWGTMHALGRVARPDEVGEAASFLASEAASFITGSELRVDGGLLARLAATLPATAGQAERSAAR</sequence>